<dbReference type="Proteomes" id="UP000637513">
    <property type="component" value="Unassembled WGS sequence"/>
</dbReference>
<accession>A0ABR7MWK6</accession>
<gene>
    <name evidence="1" type="ORF">H8700_10730</name>
</gene>
<evidence type="ECO:0008006" key="3">
    <source>
        <dbReference type="Google" id="ProtNLM"/>
    </source>
</evidence>
<proteinExistence type="predicted"/>
<name>A0ABR7MWK6_9FIRM</name>
<evidence type="ECO:0000313" key="2">
    <source>
        <dbReference type="Proteomes" id="UP000637513"/>
    </source>
</evidence>
<reference evidence="1 2" key="1">
    <citation type="submission" date="2020-08" db="EMBL/GenBank/DDBJ databases">
        <title>Genome public.</title>
        <authorList>
            <person name="Liu C."/>
            <person name="Sun Q."/>
        </authorList>
    </citation>
    <scope>NUCLEOTIDE SEQUENCE [LARGE SCALE GENOMIC DNA]</scope>
    <source>
        <strain evidence="1 2">BX3</strain>
    </source>
</reference>
<protein>
    <recommendedName>
        <fullName evidence="3">Phage protein</fullName>
    </recommendedName>
</protein>
<dbReference type="RefSeq" id="WP_249305626.1">
    <property type="nucleotide sequence ID" value="NZ_JACRSW010000035.1"/>
</dbReference>
<keyword evidence="2" id="KW-1185">Reference proteome</keyword>
<sequence>MEKFIEAMREMSKEMDKMMNGSQENAENRQELFNLGFQIGMQTGIKYMMDKIEKQYELGKPILANDNLYWLKGAKENLRDIMDDIEAEYNAEMKKNE</sequence>
<organism evidence="1 2">
    <name type="scientific">Jutongia hominis</name>
    <dbReference type="NCBI Taxonomy" id="2763664"/>
    <lineage>
        <taxon>Bacteria</taxon>
        <taxon>Bacillati</taxon>
        <taxon>Bacillota</taxon>
        <taxon>Clostridia</taxon>
        <taxon>Lachnospirales</taxon>
        <taxon>Lachnospiraceae</taxon>
        <taxon>Jutongia</taxon>
    </lineage>
</organism>
<dbReference type="EMBL" id="JACRSW010000035">
    <property type="protein sequence ID" value="MBC8558177.1"/>
    <property type="molecule type" value="Genomic_DNA"/>
</dbReference>
<evidence type="ECO:0000313" key="1">
    <source>
        <dbReference type="EMBL" id="MBC8558177.1"/>
    </source>
</evidence>
<comment type="caution">
    <text evidence="1">The sequence shown here is derived from an EMBL/GenBank/DDBJ whole genome shotgun (WGS) entry which is preliminary data.</text>
</comment>